<evidence type="ECO:0000259" key="2">
    <source>
        <dbReference type="Pfam" id="PF00156"/>
    </source>
</evidence>
<comment type="similarity">
    <text evidence="1">Belongs to the ComF/GntX family.</text>
</comment>
<accession>A0ABS5B3M6</accession>
<dbReference type="Pfam" id="PF00156">
    <property type="entry name" value="Pribosyltran"/>
    <property type="match status" value="1"/>
</dbReference>
<dbReference type="CDD" id="cd06223">
    <property type="entry name" value="PRTases_typeI"/>
    <property type="match status" value="1"/>
</dbReference>
<gene>
    <name evidence="3" type="ORF">C4K46_05695</name>
</gene>
<dbReference type="PANTHER" id="PTHR47505:SF1">
    <property type="entry name" value="DNA UTILIZATION PROTEIN YHGH"/>
    <property type="match status" value="1"/>
</dbReference>
<evidence type="ECO:0000256" key="1">
    <source>
        <dbReference type="ARBA" id="ARBA00008007"/>
    </source>
</evidence>
<evidence type="ECO:0000313" key="3">
    <source>
        <dbReference type="EMBL" id="MBP2623432.1"/>
    </source>
</evidence>
<evidence type="ECO:0000313" key="4">
    <source>
        <dbReference type="Proteomes" id="UP001519296"/>
    </source>
</evidence>
<dbReference type="InterPro" id="IPR000836">
    <property type="entry name" value="PRTase_dom"/>
</dbReference>
<organism evidence="3 4">
    <name type="scientific">Streptococcus oricebi</name>
    <dbReference type="NCBI Taxonomy" id="1547447"/>
    <lineage>
        <taxon>Bacteria</taxon>
        <taxon>Bacillati</taxon>
        <taxon>Bacillota</taxon>
        <taxon>Bacilli</taxon>
        <taxon>Lactobacillales</taxon>
        <taxon>Streptococcaceae</taxon>
        <taxon>Streptococcus</taxon>
    </lineage>
</organism>
<feature type="domain" description="Phosphoribosyltransferase" evidence="2">
    <location>
        <begin position="171"/>
        <end position="219"/>
    </location>
</feature>
<proteinExistence type="inferred from homology"/>
<dbReference type="RefSeq" id="WP_209627930.1">
    <property type="nucleotide sequence ID" value="NZ_PRDG01000003.1"/>
</dbReference>
<comment type="caution">
    <text evidence="3">The sequence shown here is derived from an EMBL/GenBank/DDBJ whole genome shotgun (WGS) entry which is preliminary data.</text>
</comment>
<dbReference type="SUPFAM" id="SSF53271">
    <property type="entry name" value="PRTase-like"/>
    <property type="match status" value="1"/>
</dbReference>
<dbReference type="EMBL" id="PRDG01000003">
    <property type="protein sequence ID" value="MBP2623432.1"/>
    <property type="molecule type" value="Genomic_DNA"/>
</dbReference>
<dbReference type="Gene3D" id="3.40.50.2020">
    <property type="match status" value="1"/>
</dbReference>
<reference evidence="3 4" key="1">
    <citation type="submission" date="2018-02" db="EMBL/GenBank/DDBJ databases">
        <title>Draft genome sequence of Streptococcus oricebi CCUG 70868T type strain.</title>
        <authorList>
            <person name="Mendez V."/>
            <person name="Salva-Serra F."/>
            <person name="Jaen-Luchoro D."/>
            <person name="Gonzales-Siles L."/>
            <person name="Karlsson R."/>
            <person name="Engstrom-Jakobsson H."/>
            <person name="Busquets A."/>
            <person name="Gomila M."/>
            <person name="Pineiro-Iglesias B."/>
            <person name="Bennasar-Figueras A."/>
            <person name="Seeger M."/>
            <person name="Moore E."/>
        </authorList>
    </citation>
    <scope>NUCLEOTIDE SEQUENCE [LARGE SCALE GENOMIC DNA]</scope>
    <source>
        <strain evidence="3 4">CCUG 70868</strain>
    </source>
</reference>
<dbReference type="InterPro" id="IPR051910">
    <property type="entry name" value="ComF/GntX_DNA_util-trans"/>
</dbReference>
<dbReference type="InterPro" id="IPR029057">
    <property type="entry name" value="PRTase-like"/>
</dbReference>
<dbReference type="PANTHER" id="PTHR47505">
    <property type="entry name" value="DNA UTILIZATION PROTEIN YHGH"/>
    <property type="match status" value="1"/>
</dbReference>
<protein>
    <submittedName>
        <fullName evidence="3">Amidophosphoribosyltransferase</fullName>
    </submittedName>
</protein>
<name>A0ABS5B3M6_9STRE</name>
<dbReference type="Proteomes" id="UP001519296">
    <property type="component" value="Unassembled WGS sequence"/>
</dbReference>
<sequence>MRDCILCGQIFSSRPSFSQIFLIKSRLELVCPSCWGQFERIGDPHCPTCYKKGEREVCRDCKIWQDKGQAVQHQSIFSYNPAMKDYFSRYKFQGDYLLRQVFAPIFKEGLRPFSDYQLVPIPLSQESWKVRGFNQVTAFLEAAQIDYHNLLGKKEGPAQSSKTREERLASQQNFFLLEKAPLSSKILLVDDIYTTGATLQGAKQLLYENGVKEIMTFSLAR</sequence>
<keyword evidence="4" id="KW-1185">Reference proteome</keyword>